<reference evidence="2" key="1">
    <citation type="submission" date="2021-01" db="EMBL/GenBank/DDBJ databases">
        <authorList>
            <person name="Corre E."/>
            <person name="Pelletier E."/>
            <person name="Niang G."/>
            <person name="Scheremetjew M."/>
            <person name="Finn R."/>
            <person name="Kale V."/>
            <person name="Holt S."/>
            <person name="Cochrane G."/>
            <person name="Meng A."/>
            <person name="Brown T."/>
            <person name="Cohen L."/>
        </authorList>
    </citation>
    <scope>NUCLEOTIDE SEQUENCE</scope>
    <source>
        <strain evidence="2">CCMP147</strain>
    </source>
</reference>
<name>A0A7R9VXB3_9STRA</name>
<gene>
    <name evidence="2" type="ORF">TDUB1175_LOCUS8294</name>
</gene>
<accession>A0A7R9VXB3</accession>
<feature type="compositionally biased region" description="Acidic residues" evidence="1">
    <location>
        <begin position="1"/>
        <end position="17"/>
    </location>
</feature>
<organism evidence="2">
    <name type="scientific">Pseudictyota dubia</name>
    <dbReference type="NCBI Taxonomy" id="2749911"/>
    <lineage>
        <taxon>Eukaryota</taxon>
        <taxon>Sar</taxon>
        <taxon>Stramenopiles</taxon>
        <taxon>Ochrophyta</taxon>
        <taxon>Bacillariophyta</taxon>
        <taxon>Mediophyceae</taxon>
        <taxon>Biddulphiophycidae</taxon>
        <taxon>Eupodiscales</taxon>
        <taxon>Odontellaceae</taxon>
        <taxon>Pseudictyota</taxon>
    </lineage>
</organism>
<evidence type="ECO:0000313" key="2">
    <source>
        <dbReference type="EMBL" id="CAD8307269.1"/>
    </source>
</evidence>
<proteinExistence type="predicted"/>
<dbReference type="AlphaFoldDB" id="A0A7R9VXB3"/>
<sequence length="212" mass="23742">MPPFSYEEEEEEEEEEEQHGSEQLSGELLVSATLVPKDAADEEEQQQQQQVVRPTSAAEEVGAALPHLHHYQQQEHPQQHLHTLADDDDGRDREAQLQARAERIAPYIEALSAAQSDLARDSVFVFLQDSSEGGSGRVLALPSGACVLDALREGERRFGVSVDWRDRSRGRGRGHSVEYNGEVSNVTERLHNGDVVMVRSIRRQQQQQPVSL</sequence>
<protein>
    <submittedName>
        <fullName evidence="2">Uncharacterized protein</fullName>
    </submittedName>
</protein>
<evidence type="ECO:0000256" key="1">
    <source>
        <dbReference type="SAM" id="MobiDB-lite"/>
    </source>
</evidence>
<feature type="region of interest" description="Disordered" evidence="1">
    <location>
        <begin position="1"/>
        <end position="97"/>
    </location>
</feature>
<dbReference type="EMBL" id="HBED01016673">
    <property type="protein sequence ID" value="CAD8307269.1"/>
    <property type="molecule type" value="Transcribed_RNA"/>
</dbReference>